<dbReference type="EMBL" id="SRLO01001588">
    <property type="protein sequence ID" value="TNN36657.1"/>
    <property type="molecule type" value="Genomic_DNA"/>
</dbReference>
<keyword evidence="3" id="KW-1185">Reference proteome</keyword>
<feature type="compositionally biased region" description="Basic and acidic residues" evidence="1">
    <location>
        <begin position="273"/>
        <end position="288"/>
    </location>
</feature>
<reference evidence="2 3" key="1">
    <citation type="submission" date="2019-03" db="EMBL/GenBank/DDBJ databases">
        <title>First draft genome of Liparis tanakae, snailfish: a comprehensive survey of snailfish specific genes.</title>
        <authorList>
            <person name="Kim W."/>
            <person name="Song I."/>
            <person name="Jeong J.-H."/>
            <person name="Kim D."/>
            <person name="Kim S."/>
            <person name="Ryu S."/>
            <person name="Song J.Y."/>
            <person name="Lee S.K."/>
        </authorList>
    </citation>
    <scope>NUCLEOTIDE SEQUENCE [LARGE SCALE GENOMIC DNA]</scope>
    <source>
        <tissue evidence="2">Muscle</tissue>
    </source>
</reference>
<proteinExistence type="predicted"/>
<feature type="compositionally biased region" description="Polar residues" evidence="1">
    <location>
        <begin position="10"/>
        <end position="21"/>
    </location>
</feature>
<feature type="region of interest" description="Disordered" evidence="1">
    <location>
        <begin position="273"/>
        <end position="303"/>
    </location>
</feature>
<evidence type="ECO:0000313" key="3">
    <source>
        <dbReference type="Proteomes" id="UP000314294"/>
    </source>
</evidence>
<gene>
    <name evidence="2" type="ORF">EYF80_053174</name>
</gene>
<protein>
    <submittedName>
        <fullName evidence="2">Uncharacterized protein</fullName>
    </submittedName>
</protein>
<feature type="compositionally biased region" description="Low complexity" evidence="1">
    <location>
        <begin position="27"/>
        <end position="36"/>
    </location>
</feature>
<name>A0A4Z2F656_9TELE</name>
<organism evidence="2 3">
    <name type="scientific">Liparis tanakae</name>
    <name type="common">Tanaka's snailfish</name>
    <dbReference type="NCBI Taxonomy" id="230148"/>
    <lineage>
        <taxon>Eukaryota</taxon>
        <taxon>Metazoa</taxon>
        <taxon>Chordata</taxon>
        <taxon>Craniata</taxon>
        <taxon>Vertebrata</taxon>
        <taxon>Euteleostomi</taxon>
        <taxon>Actinopterygii</taxon>
        <taxon>Neopterygii</taxon>
        <taxon>Teleostei</taxon>
        <taxon>Neoteleostei</taxon>
        <taxon>Acanthomorphata</taxon>
        <taxon>Eupercaria</taxon>
        <taxon>Perciformes</taxon>
        <taxon>Cottioidei</taxon>
        <taxon>Cottales</taxon>
        <taxon>Liparidae</taxon>
        <taxon>Liparis</taxon>
    </lineage>
</organism>
<feature type="region of interest" description="Disordered" evidence="1">
    <location>
        <begin position="414"/>
        <end position="444"/>
    </location>
</feature>
<accession>A0A4Z2F656</accession>
<feature type="compositionally biased region" description="Low complexity" evidence="1">
    <location>
        <begin position="419"/>
        <end position="434"/>
    </location>
</feature>
<feature type="region of interest" description="Disordered" evidence="1">
    <location>
        <begin position="1"/>
        <end position="80"/>
    </location>
</feature>
<comment type="caution">
    <text evidence="2">The sequence shown here is derived from an EMBL/GenBank/DDBJ whole genome shotgun (WGS) entry which is preliminary data.</text>
</comment>
<sequence length="513" mass="54280">MKDAPLYPRQGSSEIRPQSSGKDMWDQQQQRESNQQPPVSGHQITGPEGDYVGPNDTERRSTPVRPIEASKKVQSPTRTRRYTAIRPLLPQKFPSGSQLSICQTPLPPSLHPSIPPSLPRSILLQPIKSYHEANCLFDRLSVDQELEAFSPLSEEEGGRDEGPGTGVGRAAGARPVGTVVLVVLGGAVVEQAFDAAQAGAVLHGAFGGAQAALSARPAGRQPAGGAALLALTSTAPLADEQVEARLRLVLRQALAKGSVRLEFSFRLRTDHRGEAGMRRRQTRQEPLVRRGAVPGHGRASGTGAAQVGQLGVLLLALAAGQGRVERRRRVVGVHSVRVTVVMGVEKAGLGRRFQRHGPVHIVIVGPDGTYLVERQHGDLLEVQPVQLHPEGMSRVHPAPASSVLLAVRVNANSEGFHGGNPPAAPGSSPSGAAAEPQRNGTGTGLILKDVFERIRRPGSGRQGCILKISPGRKERVPATNSIRRRGGRGSRVLRRYGGGGVDEGGGVDGGVSC</sequence>
<evidence type="ECO:0000313" key="2">
    <source>
        <dbReference type="EMBL" id="TNN36657.1"/>
    </source>
</evidence>
<dbReference type="AlphaFoldDB" id="A0A4Z2F656"/>
<feature type="region of interest" description="Disordered" evidence="1">
    <location>
        <begin position="150"/>
        <end position="170"/>
    </location>
</feature>
<dbReference type="Proteomes" id="UP000314294">
    <property type="component" value="Unassembled WGS sequence"/>
</dbReference>
<evidence type="ECO:0000256" key="1">
    <source>
        <dbReference type="SAM" id="MobiDB-lite"/>
    </source>
</evidence>